<name>A0A699IWM2_TANCI</name>
<dbReference type="InterPro" id="IPR043502">
    <property type="entry name" value="DNA/RNA_pol_sf"/>
</dbReference>
<dbReference type="PANTHER" id="PTHR24559">
    <property type="entry name" value="TRANSPOSON TY3-I GAG-POL POLYPROTEIN"/>
    <property type="match status" value="1"/>
</dbReference>
<dbReference type="EMBL" id="BKCJ010341574">
    <property type="protein sequence ID" value="GEZ91601.1"/>
    <property type="molecule type" value="Genomic_DNA"/>
</dbReference>
<dbReference type="GO" id="GO:0003964">
    <property type="term" value="F:RNA-directed DNA polymerase activity"/>
    <property type="evidence" value="ECO:0007669"/>
    <property type="project" value="UniProtKB-KW"/>
</dbReference>
<organism evidence="1">
    <name type="scientific">Tanacetum cinerariifolium</name>
    <name type="common">Dalmatian daisy</name>
    <name type="synonym">Chrysanthemum cinerariifolium</name>
    <dbReference type="NCBI Taxonomy" id="118510"/>
    <lineage>
        <taxon>Eukaryota</taxon>
        <taxon>Viridiplantae</taxon>
        <taxon>Streptophyta</taxon>
        <taxon>Embryophyta</taxon>
        <taxon>Tracheophyta</taxon>
        <taxon>Spermatophyta</taxon>
        <taxon>Magnoliopsida</taxon>
        <taxon>eudicotyledons</taxon>
        <taxon>Gunneridae</taxon>
        <taxon>Pentapetalae</taxon>
        <taxon>asterids</taxon>
        <taxon>campanulids</taxon>
        <taxon>Asterales</taxon>
        <taxon>Asteraceae</taxon>
        <taxon>Asteroideae</taxon>
        <taxon>Anthemideae</taxon>
        <taxon>Anthemidinae</taxon>
        <taxon>Tanacetum</taxon>
    </lineage>
</organism>
<sequence length="217" mass="25541">IFGYSSFNRNSTNKGQGNVKNILSCIDTEEKIVIDDEYPEQKVTIRRQLPTRIKIWLRDLLRVHTDVFAWTTTHITGMQRTLIIREETFGTEHQLNLFNHTEPVKQKKRSLASERNKADRTQVEEFVEAGVLQEVKYQMWVSNPIIVKKDDGKWKLRIDITNINKSCTREPYPLPAAKLGAENLHKYQLKCFLNAYKGYHQILMVEKDEEKPEFFTR</sequence>
<dbReference type="InterPro" id="IPR043128">
    <property type="entry name" value="Rev_trsase/Diguanyl_cyclase"/>
</dbReference>
<comment type="caution">
    <text evidence="1">The sequence shown here is derived from an EMBL/GenBank/DDBJ whole genome shotgun (WGS) entry which is preliminary data.</text>
</comment>
<keyword evidence="1" id="KW-0695">RNA-directed DNA polymerase</keyword>
<reference evidence="1" key="1">
    <citation type="journal article" date="2019" name="Sci. Rep.">
        <title>Draft genome of Tanacetum cinerariifolium, the natural source of mosquito coil.</title>
        <authorList>
            <person name="Yamashiro T."/>
            <person name="Shiraishi A."/>
            <person name="Satake H."/>
            <person name="Nakayama K."/>
        </authorList>
    </citation>
    <scope>NUCLEOTIDE SEQUENCE</scope>
</reference>
<evidence type="ECO:0000313" key="1">
    <source>
        <dbReference type="EMBL" id="GEZ91601.1"/>
    </source>
</evidence>
<proteinExistence type="predicted"/>
<feature type="non-terminal residue" evidence="1">
    <location>
        <position position="1"/>
    </location>
</feature>
<dbReference type="SUPFAM" id="SSF56672">
    <property type="entry name" value="DNA/RNA polymerases"/>
    <property type="match status" value="1"/>
</dbReference>
<dbReference type="Gene3D" id="3.10.10.10">
    <property type="entry name" value="HIV Type 1 Reverse Transcriptase, subunit A, domain 1"/>
    <property type="match status" value="1"/>
</dbReference>
<keyword evidence="1" id="KW-0808">Transferase</keyword>
<gene>
    <name evidence="1" type="ORF">Tci_563574</name>
</gene>
<dbReference type="InterPro" id="IPR053134">
    <property type="entry name" value="RNA-dir_DNA_polymerase"/>
</dbReference>
<dbReference type="Gene3D" id="3.30.70.270">
    <property type="match status" value="1"/>
</dbReference>
<dbReference type="PANTHER" id="PTHR24559:SF444">
    <property type="entry name" value="REVERSE TRANSCRIPTASE DOMAIN-CONTAINING PROTEIN"/>
    <property type="match status" value="1"/>
</dbReference>
<accession>A0A699IWM2</accession>
<protein>
    <submittedName>
        <fullName evidence="1">Reverse transcriptase domain-containing protein</fullName>
    </submittedName>
</protein>
<dbReference type="AlphaFoldDB" id="A0A699IWM2"/>
<keyword evidence="1" id="KW-0548">Nucleotidyltransferase</keyword>